<accession>A0A1Y2M4B3</accession>
<evidence type="ECO:0000259" key="1">
    <source>
        <dbReference type="PROSITE" id="PS50181"/>
    </source>
</evidence>
<dbReference type="InterPro" id="IPR001810">
    <property type="entry name" value="F-box_dom"/>
</dbReference>
<evidence type="ECO:0000313" key="2">
    <source>
        <dbReference type="EMBL" id="OSS50307.1"/>
    </source>
</evidence>
<dbReference type="Proteomes" id="UP000193240">
    <property type="component" value="Unassembled WGS sequence"/>
</dbReference>
<dbReference type="InParanoid" id="A0A1Y2M4B3"/>
<dbReference type="EMBL" id="KZ107842">
    <property type="protein sequence ID" value="OSS50307.1"/>
    <property type="molecule type" value="Genomic_DNA"/>
</dbReference>
<protein>
    <recommendedName>
        <fullName evidence="1">F-box domain-containing protein</fullName>
    </recommendedName>
</protein>
<sequence>MSLCSLPAELKLHITDFLEPQSLPSFALSTKEHLKLCNDRLKMFAKYHTIKPAPDGERLDIWDLTKEILQDPRKAWYVRDLNLVAARPTFHDNLSEDDATLFKAAAERILPLYSFESAFFATEHAGLDRPEHSLAKSDVWKYEPAVLVILLHHLTQLRTFRMTDNLEHDFLLAFMRRVAEGYQDPALAPQMPLQHLHTAGIAHWDTEFSCNFDWAVYFMCVPSLRTFTALMMGSELGVEFFTGEEGSVDDPGDESHLRNTAAVPVSNVEHLEFVACQFDAQSFNTLLPMTKNLKTFSYDSGGHIVAYSDFDPRKVIKALANHCAHSLEQLELSELTTGTEEGENDMDWAPAHLLKNLKALHCDARWLGSATNDVIFDGEALSQGFYATQDPADEITDPRDNLPASLEYLFLDGCFSTDEWEKLPQMFAEGNKHTPKLTLDNIRITRGVDGLPTAETIFGRAKDEDLIFTKPHLEGFWRGQGTWL</sequence>
<organism evidence="2 3">
    <name type="scientific">Epicoccum nigrum</name>
    <name type="common">Soil fungus</name>
    <name type="synonym">Epicoccum purpurascens</name>
    <dbReference type="NCBI Taxonomy" id="105696"/>
    <lineage>
        <taxon>Eukaryota</taxon>
        <taxon>Fungi</taxon>
        <taxon>Dikarya</taxon>
        <taxon>Ascomycota</taxon>
        <taxon>Pezizomycotina</taxon>
        <taxon>Dothideomycetes</taxon>
        <taxon>Pleosporomycetidae</taxon>
        <taxon>Pleosporales</taxon>
        <taxon>Pleosporineae</taxon>
        <taxon>Didymellaceae</taxon>
        <taxon>Epicoccum</taxon>
    </lineage>
</organism>
<evidence type="ECO:0000313" key="3">
    <source>
        <dbReference type="Proteomes" id="UP000193240"/>
    </source>
</evidence>
<feature type="domain" description="F-box" evidence="1">
    <location>
        <begin position="1"/>
        <end position="47"/>
    </location>
</feature>
<name>A0A1Y2M4B3_EPING</name>
<dbReference type="PROSITE" id="PS50181">
    <property type="entry name" value="FBOX"/>
    <property type="match status" value="1"/>
</dbReference>
<reference evidence="2 3" key="1">
    <citation type="journal article" date="2017" name="Genome Announc.">
        <title>Genome sequence of the saprophytic ascomycete Epicoccum nigrum ICMP 19927 strain isolated from New Zealand.</title>
        <authorList>
            <person name="Fokin M."/>
            <person name="Fleetwood D."/>
            <person name="Weir B.S."/>
            <person name="Villas-Boas S.G."/>
        </authorList>
    </citation>
    <scope>NUCLEOTIDE SEQUENCE [LARGE SCALE GENOMIC DNA]</scope>
    <source>
        <strain evidence="2 3">ICMP 19927</strain>
    </source>
</reference>
<dbReference type="AlphaFoldDB" id="A0A1Y2M4B3"/>
<dbReference type="STRING" id="105696.A0A1Y2M4B3"/>
<gene>
    <name evidence="2" type="ORF">B5807_05259</name>
</gene>
<proteinExistence type="predicted"/>
<keyword evidence="3" id="KW-1185">Reference proteome</keyword>
<dbReference type="OMA" id="WHIAHEY"/>